<comment type="caution">
    <text evidence="13">The sequence shown here is derived from an EMBL/GenBank/DDBJ whole genome shotgun (WGS) entry which is preliminary data.</text>
</comment>
<keyword evidence="5 9" id="KW-0547">Nucleotide-binding</keyword>
<keyword evidence="3" id="KW-0597">Phosphoprotein</keyword>
<dbReference type="GO" id="GO:0008353">
    <property type="term" value="F:RNA polymerase II CTD heptapeptide repeat kinase activity"/>
    <property type="evidence" value="ECO:0007669"/>
    <property type="project" value="UniProtKB-EC"/>
</dbReference>
<evidence type="ECO:0000256" key="7">
    <source>
        <dbReference type="ARBA" id="ARBA00022840"/>
    </source>
</evidence>
<dbReference type="Gene3D" id="1.10.510.10">
    <property type="entry name" value="Transferase(Phosphotransferase) domain 1"/>
    <property type="match status" value="1"/>
</dbReference>
<sequence>MAAVTATTRKRSSPDAASSSTAGDQKRKRARVITFGNIYDYEKLEVLGEGTYGVVLKARDRRTGETVAVKWFRGDKDKDNNPDLRAVFREAGCLAACRGHPNVVEIRDVAADAATGAAFLVMEFVGPSLQQARGGRLFSEREARACMRQLLGGAARIHAAGLVHRDVKPDNVLVGPSGELKICDFGMAAPAKGSRAKPYAYWWAGTPGYRAPEQLAGNPSYGPAVDMWALGSCSRGSAFDTLEAFRGLPPEMSMAGREVLAGLLNFDAAERLTAADALKHRWFTEDLPDDDTTQTPPPPQSLSDDRPFFHFL</sequence>
<organism evidence="13 14">
    <name type="scientific">Eleusine coracana subsp. coracana</name>
    <dbReference type="NCBI Taxonomy" id="191504"/>
    <lineage>
        <taxon>Eukaryota</taxon>
        <taxon>Viridiplantae</taxon>
        <taxon>Streptophyta</taxon>
        <taxon>Embryophyta</taxon>
        <taxon>Tracheophyta</taxon>
        <taxon>Spermatophyta</taxon>
        <taxon>Magnoliopsida</taxon>
        <taxon>Liliopsida</taxon>
        <taxon>Poales</taxon>
        <taxon>Poaceae</taxon>
        <taxon>PACMAD clade</taxon>
        <taxon>Chloridoideae</taxon>
        <taxon>Cynodonteae</taxon>
        <taxon>Eleusininae</taxon>
        <taxon>Eleusine</taxon>
    </lineage>
</organism>
<evidence type="ECO:0000256" key="1">
    <source>
        <dbReference type="ARBA" id="ARBA00006485"/>
    </source>
</evidence>
<evidence type="ECO:0000256" key="4">
    <source>
        <dbReference type="ARBA" id="ARBA00022679"/>
    </source>
</evidence>
<protein>
    <recommendedName>
        <fullName evidence="2">[RNA-polymerase]-subunit kinase</fullName>
        <ecNumber evidence="2">2.7.11.23</ecNumber>
    </recommendedName>
</protein>
<dbReference type="AlphaFoldDB" id="A0AAV5DAZ3"/>
<keyword evidence="10" id="KW-0723">Serine/threonine-protein kinase</keyword>
<reference evidence="13" key="1">
    <citation type="journal article" date="2018" name="DNA Res.">
        <title>Multiple hybrid de novo genome assembly of finger millet, an orphan allotetraploid crop.</title>
        <authorList>
            <person name="Hatakeyama M."/>
            <person name="Aluri S."/>
            <person name="Balachadran M.T."/>
            <person name="Sivarajan S.R."/>
            <person name="Patrignani A."/>
            <person name="Gruter S."/>
            <person name="Poveda L."/>
            <person name="Shimizu-Inatsugi R."/>
            <person name="Baeten J."/>
            <person name="Francoijs K.J."/>
            <person name="Nataraja K.N."/>
            <person name="Reddy Y.A.N."/>
            <person name="Phadnis S."/>
            <person name="Ravikumar R.L."/>
            <person name="Schlapbach R."/>
            <person name="Sreeman S.M."/>
            <person name="Shimizu K.K."/>
        </authorList>
    </citation>
    <scope>NUCLEOTIDE SEQUENCE</scope>
</reference>
<accession>A0AAV5DAZ3</accession>
<evidence type="ECO:0000256" key="9">
    <source>
        <dbReference type="PROSITE-ProRule" id="PRU10141"/>
    </source>
</evidence>
<feature type="region of interest" description="Disordered" evidence="11">
    <location>
        <begin position="285"/>
        <end position="306"/>
    </location>
</feature>
<dbReference type="GO" id="GO:0005524">
    <property type="term" value="F:ATP binding"/>
    <property type="evidence" value="ECO:0007669"/>
    <property type="project" value="UniProtKB-UniRule"/>
</dbReference>
<evidence type="ECO:0000313" key="14">
    <source>
        <dbReference type="Proteomes" id="UP001054889"/>
    </source>
</evidence>
<comment type="similarity">
    <text evidence="1">Belongs to the protein kinase superfamily. CMGC Ser/Thr protein kinase family. CDC2/CDKX subfamily.</text>
</comment>
<dbReference type="SMART" id="SM00220">
    <property type="entry name" value="S_TKc"/>
    <property type="match status" value="1"/>
</dbReference>
<dbReference type="EMBL" id="BQKI01000014">
    <property type="protein sequence ID" value="GJN07565.1"/>
    <property type="molecule type" value="Genomic_DNA"/>
</dbReference>
<dbReference type="Gene3D" id="3.30.200.20">
    <property type="entry name" value="Phosphorylase Kinase, domain 1"/>
    <property type="match status" value="1"/>
</dbReference>
<dbReference type="Pfam" id="PF00069">
    <property type="entry name" value="Pkinase"/>
    <property type="match status" value="1"/>
</dbReference>
<keyword evidence="4" id="KW-0808">Transferase</keyword>
<dbReference type="PROSITE" id="PS50011">
    <property type="entry name" value="PROTEIN_KINASE_DOM"/>
    <property type="match status" value="1"/>
</dbReference>
<comment type="catalytic activity">
    <reaction evidence="8">
        <text>[DNA-directed RNA polymerase] + ATP = phospho-[DNA-directed RNA polymerase] + ADP + H(+)</text>
        <dbReference type="Rhea" id="RHEA:10216"/>
        <dbReference type="Rhea" id="RHEA-COMP:11321"/>
        <dbReference type="Rhea" id="RHEA-COMP:11322"/>
        <dbReference type="ChEBI" id="CHEBI:15378"/>
        <dbReference type="ChEBI" id="CHEBI:30616"/>
        <dbReference type="ChEBI" id="CHEBI:43176"/>
        <dbReference type="ChEBI" id="CHEBI:68546"/>
        <dbReference type="ChEBI" id="CHEBI:456216"/>
        <dbReference type="EC" id="2.7.11.23"/>
    </reaction>
</comment>
<feature type="region of interest" description="Disordered" evidence="11">
    <location>
        <begin position="1"/>
        <end position="23"/>
    </location>
</feature>
<dbReference type="InterPro" id="IPR050108">
    <property type="entry name" value="CDK"/>
</dbReference>
<proteinExistence type="inferred from homology"/>
<evidence type="ECO:0000256" key="2">
    <source>
        <dbReference type="ARBA" id="ARBA00012409"/>
    </source>
</evidence>
<dbReference type="InterPro" id="IPR000719">
    <property type="entry name" value="Prot_kinase_dom"/>
</dbReference>
<dbReference type="PANTHER" id="PTHR24056:SF432">
    <property type="entry name" value="OS10G0154500 PROTEIN"/>
    <property type="match status" value="1"/>
</dbReference>
<dbReference type="SUPFAM" id="SSF56112">
    <property type="entry name" value="Protein kinase-like (PK-like)"/>
    <property type="match status" value="1"/>
</dbReference>
<evidence type="ECO:0000256" key="10">
    <source>
        <dbReference type="RuleBase" id="RU000304"/>
    </source>
</evidence>
<gene>
    <name evidence="13" type="primary">ga25405</name>
    <name evidence="13" type="ORF">PR202_ga25405</name>
</gene>
<feature type="binding site" evidence="9">
    <location>
        <position position="70"/>
    </location>
    <ligand>
        <name>ATP</name>
        <dbReference type="ChEBI" id="CHEBI:30616"/>
    </ligand>
</feature>
<evidence type="ECO:0000256" key="5">
    <source>
        <dbReference type="ARBA" id="ARBA00022741"/>
    </source>
</evidence>
<dbReference type="InterPro" id="IPR017441">
    <property type="entry name" value="Protein_kinase_ATP_BS"/>
</dbReference>
<keyword evidence="7 9" id="KW-0067">ATP-binding</keyword>
<evidence type="ECO:0000256" key="3">
    <source>
        <dbReference type="ARBA" id="ARBA00022553"/>
    </source>
</evidence>
<dbReference type="GO" id="GO:0005634">
    <property type="term" value="C:nucleus"/>
    <property type="evidence" value="ECO:0007669"/>
    <property type="project" value="TreeGrafter"/>
</dbReference>
<dbReference type="InterPro" id="IPR011009">
    <property type="entry name" value="Kinase-like_dom_sf"/>
</dbReference>
<keyword evidence="6" id="KW-0418">Kinase</keyword>
<dbReference type="PROSITE" id="PS00107">
    <property type="entry name" value="PROTEIN_KINASE_ATP"/>
    <property type="match status" value="1"/>
</dbReference>
<keyword evidence="14" id="KW-1185">Reference proteome</keyword>
<evidence type="ECO:0000313" key="13">
    <source>
        <dbReference type="EMBL" id="GJN07565.1"/>
    </source>
</evidence>
<dbReference type="PANTHER" id="PTHR24056">
    <property type="entry name" value="CELL DIVISION PROTEIN KINASE"/>
    <property type="match status" value="1"/>
</dbReference>
<dbReference type="InterPro" id="IPR008271">
    <property type="entry name" value="Ser/Thr_kinase_AS"/>
</dbReference>
<reference evidence="13" key="2">
    <citation type="submission" date="2021-12" db="EMBL/GenBank/DDBJ databases">
        <title>Resequencing data analysis of finger millet.</title>
        <authorList>
            <person name="Hatakeyama M."/>
            <person name="Aluri S."/>
            <person name="Balachadran M.T."/>
            <person name="Sivarajan S.R."/>
            <person name="Poveda L."/>
            <person name="Shimizu-Inatsugi R."/>
            <person name="Schlapbach R."/>
            <person name="Sreeman S.M."/>
            <person name="Shimizu K.K."/>
        </authorList>
    </citation>
    <scope>NUCLEOTIDE SEQUENCE</scope>
</reference>
<evidence type="ECO:0000259" key="12">
    <source>
        <dbReference type="PROSITE" id="PS50011"/>
    </source>
</evidence>
<dbReference type="PROSITE" id="PS00108">
    <property type="entry name" value="PROTEIN_KINASE_ST"/>
    <property type="match status" value="1"/>
</dbReference>
<feature type="domain" description="Protein kinase" evidence="12">
    <location>
        <begin position="41"/>
        <end position="283"/>
    </location>
</feature>
<dbReference type="EC" id="2.7.11.23" evidence="2"/>
<evidence type="ECO:0000256" key="11">
    <source>
        <dbReference type="SAM" id="MobiDB-lite"/>
    </source>
</evidence>
<evidence type="ECO:0000256" key="8">
    <source>
        <dbReference type="ARBA" id="ARBA00049280"/>
    </source>
</evidence>
<evidence type="ECO:0000256" key="6">
    <source>
        <dbReference type="ARBA" id="ARBA00022777"/>
    </source>
</evidence>
<dbReference type="Proteomes" id="UP001054889">
    <property type="component" value="Unassembled WGS sequence"/>
</dbReference>
<name>A0AAV5DAZ3_ELECO</name>
<dbReference type="GO" id="GO:0007346">
    <property type="term" value="P:regulation of mitotic cell cycle"/>
    <property type="evidence" value="ECO:0007669"/>
    <property type="project" value="TreeGrafter"/>
</dbReference>